<dbReference type="Gene3D" id="2.60.40.1820">
    <property type="match status" value="1"/>
</dbReference>
<evidence type="ECO:0000313" key="3">
    <source>
        <dbReference type="Proteomes" id="UP000036987"/>
    </source>
</evidence>
<dbReference type="Proteomes" id="UP000036987">
    <property type="component" value="Unassembled WGS sequence"/>
</dbReference>
<organism evidence="2 3">
    <name type="scientific">Zostera marina</name>
    <name type="common">Eelgrass</name>
    <dbReference type="NCBI Taxonomy" id="29655"/>
    <lineage>
        <taxon>Eukaryota</taxon>
        <taxon>Viridiplantae</taxon>
        <taxon>Streptophyta</taxon>
        <taxon>Embryophyta</taxon>
        <taxon>Tracheophyta</taxon>
        <taxon>Spermatophyta</taxon>
        <taxon>Magnoliopsida</taxon>
        <taxon>Liliopsida</taxon>
        <taxon>Zosteraceae</taxon>
        <taxon>Zostera</taxon>
    </lineage>
</organism>
<evidence type="ECO:0000256" key="1">
    <source>
        <dbReference type="SAM" id="Phobius"/>
    </source>
</evidence>
<protein>
    <submittedName>
        <fullName evidence="2">Harpin-induced like protein 34</fullName>
    </submittedName>
</protein>
<accession>A0A0K9NRJ9</accession>
<keyword evidence="3" id="KW-1185">Reference proteome</keyword>
<dbReference type="AlphaFoldDB" id="A0A0K9NRJ9"/>
<keyword evidence="1" id="KW-0472">Membrane</keyword>
<dbReference type="PANTHER" id="PTHR31852">
    <property type="entry name" value="LATE EMBRYOGENESIS ABUNDANT (LEA) HYDROXYPROLINE-RICH GLYCOPROTEIN FAMILY"/>
    <property type="match status" value="1"/>
</dbReference>
<dbReference type="OMA" id="DCHIIFG"/>
<proteinExistence type="predicted"/>
<feature type="transmembrane region" description="Helical" evidence="1">
    <location>
        <begin position="21"/>
        <end position="42"/>
    </location>
</feature>
<reference evidence="3" key="1">
    <citation type="journal article" date="2016" name="Nature">
        <title>The genome of the seagrass Zostera marina reveals angiosperm adaptation to the sea.</title>
        <authorList>
            <person name="Olsen J.L."/>
            <person name="Rouze P."/>
            <person name="Verhelst B."/>
            <person name="Lin Y.-C."/>
            <person name="Bayer T."/>
            <person name="Collen J."/>
            <person name="Dattolo E."/>
            <person name="De Paoli E."/>
            <person name="Dittami S."/>
            <person name="Maumus F."/>
            <person name="Michel G."/>
            <person name="Kersting A."/>
            <person name="Lauritano C."/>
            <person name="Lohaus R."/>
            <person name="Toepel M."/>
            <person name="Tonon T."/>
            <person name="Vanneste K."/>
            <person name="Amirebrahimi M."/>
            <person name="Brakel J."/>
            <person name="Bostroem C."/>
            <person name="Chovatia M."/>
            <person name="Grimwood J."/>
            <person name="Jenkins J.W."/>
            <person name="Jueterbock A."/>
            <person name="Mraz A."/>
            <person name="Stam W.T."/>
            <person name="Tice H."/>
            <person name="Bornberg-Bauer E."/>
            <person name="Green P.J."/>
            <person name="Pearson G.A."/>
            <person name="Procaccini G."/>
            <person name="Duarte C.M."/>
            <person name="Schmutz J."/>
            <person name="Reusch T.B.H."/>
            <person name="Van de Peer Y."/>
        </authorList>
    </citation>
    <scope>NUCLEOTIDE SEQUENCE [LARGE SCALE GENOMIC DNA]</scope>
    <source>
        <strain evidence="3">cv. Finnish</strain>
    </source>
</reference>
<comment type="caution">
    <text evidence="2">The sequence shown here is derived from an EMBL/GenBank/DDBJ whole genome shotgun (WGS) entry which is preliminary data.</text>
</comment>
<dbReference type="OrthoDB" id="1929523at2759"/>
<sequence>MDVEKKNPGNSCRRSWRVISVCCFSLIVVVGIVMLILALTVFKRRDPTITVTSVKIIGVSPKINFPVLSFQLNLTLVIESLVHNPNMASFSHAPGTFRVFYRGTKVAEADVDGGNISERGSEEIGSRLTFMLDSEKQRGLLGGLLEDVVRMEIEVNTESRIPGRFTVLRFIKRNIVITSECRVIIGLPELDVKERKCSDNH</sequence>
<dbReference type="InterPro" id="IPR055301">
    <property type="entry name" value="Lea14-like_2"/>
</dbReference>
<dbReference type="EMBL" id="LFYR01001898">
    <property type="protein sequence ID" value="KMZ58692.1"/>
    <property type="molecule type" value="Genomic_DNA"/>
</dbReference>
<evidence type="ECO:0000313" key="2">
    <source>
        <dbReference type="EMBL" id="KMZ58692.1"/>
    </source>
</evidence>
<name>A0A0K9NRJ9_ZOSMR</name>
<keyword evidence="1" id="KW-1133">Transmembrane helix</keyword>
<keyword evidence="1" id="KW-0812">Transmembrane</keyword>
<gene>
    <name evidence="2" type="ORF">ZOSMA_74G00330</name>
</gene>